<evidence type="ECO:0000256" key="1">
    <source>
        <dbReference type="ARBA" id="ARBA00004286"/>
    </source>
</evidence>
<dbReference type="RefSeq" id="WP_309307073.1">
    <property type="nucleotide sequence ID" value="NZ_CP133594.1"/>
</dbReference>
<gene>
    <name evidence="8" type="ORF">RE476_07685</name>
</gene>
<dbReference type="PANTHER" id="PTHR47828:SF1">
    <property type="entry name" value="ARCHAEAL HISTONE A"/>
    <property type="match status" value="1"/>
</dbReference>
<proteinExistence type="inferred from homology"/>
<dbReference type="GeneID" id="84230012"/>
<dbReference type="Pfam" id="PF00808">
    <property type="entry name" value="CBFD_NFYB_HMF"/>
    <property type="match status" value="1"/>
</dbReference>
<evidence type="ECO:0000313" key="9">
    <source>
        <dbReference type="Proteomes" id="UP001183006"/>
    </source>
</evidence>
<dbReference type="PANTHER" id="PTHR47828">
    <property type="entry name" value="ARCHAEAL HISTONE A"/>
    <property type="match status" value="1"/>
</dbReference>
<feature type="domain" description="Transcription factor CBF/NF-Y/archaeal histone" evidence="7">
    <location>
        <begin position="4"/>
        <end position="64"/>
    </location>
</feature>
<keyword evidence="4" id="KW-0158">Chromosome</keyword>
<evidence type="ECO:0000256" key="4">
    <source>
        <dbReference type="ARBA" id="ARBA00022454"/>
    </source>
</evidence>
<comment type="subcellular location">
    <subcellularLocation>
        <location evidence="1">Chromosome</location>
    </subcellularLocation>
    <subcellularLocation>
        <location evidence="2">Cytoplasm</location>
    </subcellularLocation>
</comment>
<organism evidence="8 9">
    <name type="scientific">Methanolobus mangrovi</name>
    <dbReference type="NCBI Taxonomy" id="3072977"/>
    <lineage>
        <taxon>Archaea</taxon>
        <taxon>Methanobacteriati</taxon>
        <taxon>Methanobacteriota</taxon>
        <taxon>Stenosarchaea group</taxon>
        <taxon>Methanomicrobia</taxon>
        <taxon>Methanosarcinales</taxon>
        <taxon>Methanosarcinaceae</taxon>
        <taxon>Methanolobus</taxon>
    </lineage>
</organism>
<evidence type="ECO:0000256" key="3">
    <source>
        <dbReference type="ARBA" id="ARBA00008264"/>
    </source>
</evidence>
<sequence>MTIIPFAPIERVIRNAGAQRVSESAGMALTEILEEFGLEISREAIKLAEHAGRKTVKAEDIKLAKDMLGK</sequence>
<evidence type="ECO:0000259" key="7">
    <source>
        <dbReference type="Pfam" id="PF00808"/>
    </source>
</evidence>
<evidence type="ECO:0000313" key="8">
    <source>
        <dbReference type="EMBL" id="WMW21287.1"/>
    </source>
</evidence>
<keyword evidence="9" id="KW-1185">Reference proteome</keyword>
<dbReference type="InterPro" id="IPR050004">
    <property type="entry name" value="HmfB-like"/>
</dbReference>
<name>A0AA51YFW2_9EURY</name>
<dbReference type="KEGG" id="mmav:RE476_07685"/>
<dbReference type="EMBL" id="CP133594">
    <property type="protein sequence ID" value="WMW21287.1"/>
    <property type="molecule type" value="Genomic_DNA"/>
</dbReference>
<dbReference type="Gene3D" id="1.10.20.10">
    <property type="entry name" value="Histone, subunit A"/>
    <property type="match status" value="1"/>
</dbReference>
<accession>A0AA51YFW2</accession>
<reference evidence="8" key="1">
    <citation type="submission" date="2023-08" db="EMBL/GenBank/DDBJ databases">
        <title>Methanolobus mangrovi sp. nov. and Methanolobus sediminis sp. nov, two novel methylotrophic methanogens isolated from mangrove sediments in China.</title>
        <authorList>
            <person name="Zhou J."/>
        </authorList>
    </citation>
    <scope>NUCLEOTIDE SEQUENCE</scope>
    <source>
        <strain evidence="8">FTZ2</strain>
    </source>
</reference>
<evidence type="ECO:0000256" key="5">
    <source>
        <dbReference type="ARBA" id="ARBA00022490"/>
    </source>
</evidence>
<dbReference type="Proteomes" id="UP001183006">
    <property type="component" value="Chromosome"/>
</dbReference>
<keyword evidence="5" id="KW-0963">Cytoplasm</keyword>
<dbReference type="GO" id="GO:0005737">
    <property type="term" value="C:cytoplasm"/>
    <property type="evidence" value="ECO:0007669"/>
    <property type="project" value="UniProtKB-SubCell"/>
</dbReference>
<evidence type="ECO:0000256" key="2">
    <source>
        <dbReference type="ARBA" id="ARBA00004496"/>
    </source>
</evidence>
<dbReference type="InterPro" id="IPR050947">
    <property type="entry name" value="Archaeal_histone_HMF"/>
</dbReference>
<dbReference type="CDD" id="cd22909">
    <property type="entry name" value="HFD_archaea_histone-like"/>
    <property type="match status" value="1"/>
</dbReference>
<evidence type="ECO:0000256" key="6">
    <source>
        <dbReference type="ARBA" id="ARBA00023125"/>
    </source>
</evidence>
<dbReference type="SUPFAM" id="SSF47113">
    <property type="entry name" value="Histone-fold"/>
    <property type="match status" value="1"/>
</dbReference>
<dbReference type="AlphaFoldDB" id="A0AA51YFW2"/>
<dbReference type="NCBIfam" id="NF043032">
    <property type="entry name" value="archaea_histone"/>
    <property type="match status" value="1"/>
</dbReference>
<dbReference type="GO" id="GO:0005694">
    <property type="term" value="C:chromosome"/>
    <property type="evidence" value="ECO:0007669"/>
    <property type="project" value="UniProtKB-SubCell"/>
</dbReference>
<dbReference type="InterPro" id="IPR009072">
    <property type="entry name" value="Histone-fold"/>
</dbReference>
<dbReference type="InterPro" id="IPR003958">
    <property type="entry name" value="CBFA_NFYB_domain"/>
</dbReference>
<dbReference type="GO" id="GO:0046982">
    <property type="term" value="F:protein heterodimerization activity"/>
    <property type="evidence" value="ECO:0007669"/>
    <property type="project" value="InterPro"/>
</dbReference>
<comment type="similarity">
    <text evidence="3">Belongs to the archaeal histone HMF family.</text>
</comment>
<keyword evidence="6" id="KW-0238">DNA-binding</keyword>
<protein>
    <submittedName>
        <fullName evidence="8">Histone family protein</fullName>
    </submittedName>
</protein>
<dbReference type="GO" id="GO:0003677">
    <property type="term" value="F:DNA binding"/>
    <property type="evidence" value="ECO:0007669"/>
    <property type="project" value="UniProtKB-KW"/>
</dbReference>